<keyword evidence="1" id="KW-0812">Transmembrane</keyword>
<evidence type="ECO:0000256" key="1">
    <source>
        <dbReference type="SAM" id="Phobius"/>
    </source>
</evidence>
<dbReference type="Proteomes" id="UP001337305">
    <property type="component" value="Unassembled WGS sequence"/>
</dbReference>
<accession>A0ABU7XP42</accession>
<evidence type="ECO:0000313" key="5">
    <source>
        <dbReference type="Proteomes" id="UP001337305"/>
    </source>
</evidence>
<feature type="transmembrane region" description="Helical" evidence="1">
    <location>
        <begin position="39"/>
        <end position="60"/>
    </location>
</feature>
<organism evidence="4 5">
    <name type="scientific">Flavivirga spongiicola</name>
    <dbReference type="NCBI Taxonomy" id="421621"/>
    <lineage>
        <taxon>Bacteria</taxon>
        <taxon>Pseudomonadati</taxon>
        <taxon>Bacteroidota</taxon>
        <taxon>Flavobacteriia</taxon>
        <taxon>Flavobacteriales</taxon>
        <taxon>Flavobacteriaceae</taxon>
        <taxon>Flavivirga</taxon>
    </lineage>
</organism>
<dbReference type="InterPro" id="IPR012373">
    <property type="entry name" value="Ferrdict_sens_TM"/>
</dbReference>
<dbReference type="Gene3D" id="2.60.120.1440">
    <property type="match status" value="1"/>
</dbReference>
<comment type="caution">
    <text evidence="4">The sequence shown here is derived from an EMBL/GenBank/DDBJ whole genome shotgun (WGS) entry which is preliminary data.</text>
</comment>
<protein>
    <submittedName>
        <fullName evidence="4">DUF4974 domain-containing protein</fullName>
    </submittedName>
</protein>
<gene>
    <name evidence="4" type="ORF">N1F79_03870</name>
</gene>
<proteinExistence type="predicted"/>
<dbReference type="PANTHER" id="PTHR30273">
    <property type="entry name" value="PERIPLASMIC SIGNAL SENSOR AND SIGMA FACTOR ACTIVATOR FECR-RELATED"/>
    <property type="match status" value="1"/>
</dbReference>
<dbReference type="RefSeq" id="WP_303304637.1">
    <property type="nucleotide sequence ID" value="NZ_JAODOP010000004.1"/>
</dbReference>
<keyword evidence="5" id="KW-1185">Reference proteome</keyword>
<keyword evidence="1" id="KW-0472">Membrane</keyword>
<feature type="domain" description="Protein FecR C-terminal" evidence="3">
    <location>
        <begin position="285"/>
        <end position="353"/>
    </location>
</feature>
<dbReference type="Gene3D" id="3.55.50.30">
    <property type="match status" value="1"/>
</dbReference>
<dbReference type="EMBL" id="JAODOP010000004">
    <property type="protein sequence ID" value="MEF3832254.1"/>
    <property type="molecule type" value="Genomic_DNA"/>
</dbReference>
<evidence type="ECO:0000313" key="4">
    <source>
        <dbReference type="EMBL" id="MEF3832254.1"/>
    </source>
</evidence>
<dbReference type="InterPro" id="IPR006860">
    <property type="entry name" value="FecR"/>
</dbReference>
<feature type="domain" description="FecR protein" evidence="2">
    <location>
        <begin position="145"/>
        <end position="235"/>
    </location>
</feature>
<keyword evidence="1" id="KW-1133">Transmembrane helix</keyword>
<sequence>MKKQESNNANFTDLSNNEKNQLKNRVTDSIYTYIQRKRFVKYAISIAAASVVGFFSVGIFNKINNNNNQFSIENFVRTTEGKNLEPLENVKLLLNGNQDIEIDDENSSIAYSSTGQEIKIGNEKSVNQDIIKDKNIVFNTLIVPYGKRSEIRLADGSKVWLNSGSKLIFPVSFIGKTREVYIEGEGIFEVAHDKNHPFIVKTSNHEIEVLGTVFNVSNYADDNAVNTVLQSGSVQISFKNNSFFNSKKSIKITPGTIAIYNKANKSLNTNEEDIEKYFSWREGIFIFKNDPLHIIMKKIARYYNIEIVINDASLANETFSGHLDVKDHVENVITTIKETTEFQYHIDDNKITIN</sequence>
<dbReference type="InterPro" id="IPR032508">
    <property type="entry name" value="FecR_C"/>
</dbReference>
<reference evidence="4 5" key="1">
    <citation type="submission" date="2022-09" db="EMBL/GenBank/DDBJ databases">
        <title>Genome sequencing of Flavivirga sp. MEBiC05379.</title>
        <authorList>
            <person name="Oh H.-M."/>
            <person name="Kwon K.K."/>
            <person name="Park M.J."/>
            <person name="Yang S.-H."/>
        </authorList>
    </citation>
    <scope>NUCLEOTIDE SEQUENCE [LARGE SCALE GENOMIC DNA]</scope>
    <source>
        <strain evidence="4 5">MEBiC05379</strain>
    </source>
</reference>
<dbReference type="PANTHER" id="PTHR30273:SF2">
    <property type="entry name" value="PROTEIN FECR"/>
    <property type="match status" value="1"/>
</dbReference>
<name>A0ABU7XP42_9FLAO</name>
<dbReference type="Pfam" id="PF04773">
    <property type="entry name" value="FecR"/>
    <property type="match status" value="1"/>
</dbReference>
<evidence type="ECO:0000259" key="3">
    <source>
        <dbReference type="Pfam" id="PF16344"/>
    </source>
</evidence>
<dbReference type="Pfam" id="PF16344">
    <property type="entry name" value="FecR_C"/>
    <property type="match status" value="1"/>
</dbReference>
<evidence type="ECO:0000259" key="2">
    <source>
        <dbReference type="Pfam" id="PF04773"/>
    </source>
</evidence>